<dbReference type="Proteomes" id="UP000319894">
    <property type="component" value="Unassembled WGS sequence"/>
</dbReference>
<dbReference type="CDD" id="cd00090">
    <property type="entry name" value="HTH_ARSR"/>
    <property type="match status" value="1"/>
</dbReference>
<name>A0A554MW23_9EURY</name>
<dbReference type="EMBL" id="QMDX01000014">
    <property type="protein sequence ID" value="TSD09322.1"/>
    <property type="molecule type" value="Genomic_DNA"/>
</dbReference>
<protein>
    <submittedName>
        <fullName evidence="2">ArsR family transcriptional regulator</fullName>
    </submittedName>
</protein>
<dbReference type="PANTHER" id="PTHR38600:SF1">
    <property type="entry name" value="TRANSCRIPTIONAL REGULATORY PROTEIN"/>
    <property type="match status" value="1"/>
</dbReference>
<gene>
    <name evidence="2" type="ORF">DP107_16390</name>
</gene>
<dbReference type="InterPro" id="IPR036390">
    <property type="entry name" value="WH_DNA-bd_sf"/>
</dbReference>
<dbReference type="RefSeq" id="WP_144263221.1">
    <property type="nucleotide sequence ID" value="NZ_QMDX01000014.1"/>
</dbReference>
<dbReference type="GO" id="GO:0003700">
    <property type="term" value="F:DNA-binding transcription factor activity"/>
    <property type="evidence" value="ECO:0007669"/>
    <property type="project" value="InterPro"/>
</dbReference>
<dbReference type="Gene3D" id="1.10.10.10">
    <property type="entry name" value="Winged helix-like DNA-binding domain superfamily/Winged helix DNA-binding domain"/>
    <property type="match status" value="1"/>
</dbReference>
<dbReference type="PROSITE" id="PS50987">
    <property type="entry name" value="HTH_ARSR_2"/>
    <property type="match status" value="1"/>
</dbReference>
<proteinExistence type="predicted"/>
<dbReference type="AlphaFoldDB" id="A0A554MW23"/>
<dbReference type="InterPro" id="IPR036388">
    <property type="entry name" value="WH-like_DNA-bd_sf"/>
</dbReference>
<dbReference type="OrthoDB" id="35765at2157"/>
<sequence>MEESLWYLLAGTRGSENRARIVRTLDEQPRNANRLSEAIDLDYNTVRHHLDTLREHEVVVRSGDGYGAVYRLSDRFEANREIYERVVETVEYSHTGGSGGGTPEGAE</sequence>
<organism evidence="2 3">
    <name type="scientific">Haloglomus irregulare</name>
    <dbReference type="NCBI Taxonomy" id="2234134"/>
    <lineage>
        <taxon>Archaea</taxon>
        <taxon>Methanobacteriati</taxon>
        <taxon>Methanobacteriota</taxon>
        <taxon>Stenosarchaea group</taxon>
        <taxon>Halobacteria</taxon>
        <taxon>Halobacteriales</taxon>
        <taxon>Natronomonadaceae</taxon>
        <taxon>Haloglomus</taxon>
    </lineage>
</organism>
<keyword evidence="3" id="KW-1185">Reference proteome</keyword>
<evidence type="ECO:0000313" key="2">
    <source>
        <dbReference type="EMBL" id="TSD09322.1"/>
    </source>
</evidence>
<dbReference type="InterPro" id="IPR011991">
    <property type="entry name" value="ArsR-like_HTH"/>
</dbReference>
<dbReference type="InterPro" id="IPR001845">
    <property type="entry name" value="HTH_ArsR_DNA-bd_dom"/>
</dbReference>
<dbReference type="InParanoid" id="A0A554MW23"/>
<evidence type="ECO:0000313" key="3">
    <source>
        <dbReference type="Proteomes" id="UP000319894"/>
    </source>
</evidence>
<dbReference type="SMART" id="SM00418">
    <property type="entry name" value="HTH_ARSR"/>
    <property type="match status" value="1"/>
</dbReference>
<feature type="domain" description="HTH arsR-type" evidence="1">
    <location>
        <begin position="1"/>
        <end position="94"/>
    </location>
</feature>
<dbReference type="Pfam" id="PF12840">
    <property type="entry name" value="HTH_20"/>
    <property type="match status" value="1"/>
</dbReference>
<accession>A0A554MW23</accession>
<dbReference type="PANTHER" id="PTHR38600">
    <property type="entry name" value="TRANSCRIPTIONAL REGULATORY PROTEIN"/>
    <property type="match status" value="1"/>
</dbReference>
<reference evidence="2 3" key="1">
    <citation type="submission" date="2018-06" db="EMBL/GenBank/DDBJ databases">
        <title>Natronomonas sp. F16-60 a new haloarchaeon isolated from a solar saltern of Isla Cristina, Huelva, Spain.</title>
        <authorList>
            <person name="Duran-Viseras A."/>
            <person name="Sanchez-Porro C."/>
            <person name="Ventosa A."/>
        </authorList>
    </citation>
    <scope>NUCLEOTIDE SEQUENCE [LARGE SCALE GENOMIC DNA]</scope>
    <source>
        <strain evidence="2 3">F16-60</strain>
    </source>
</reference>
<dbReference type="SUPFAM" id="SSF46785">
    <property type="entry name" value="Winged helix' DNA-binding domain"/>
    <property type="match status" value="1"/>
</dbReference>
<evidence type="ECO:0000259" key="1">
    <source>
        <dbReference type="PROSITE" id="PS50987"/>
    </source>
</evidence>
<comment type="caution">
    <text evidence="2">The sequence shown here is derived from an EMBL/GenBank/DDBJ whole genome shotgun (WGS) entry which is preliminary data.</text>
</comment>